<evidence type="ECO:0000256" key="1">
    <source>
        <dbReference type="ARBA" id="ARBA00004651"/>
    </source>
</evidence>
<reference evidence="10 11" key="1">
    <citation type="submission" date="2018-05" db="EMBL/GenBank/DDBJ databases">
        <title>The complete genome of Lysobacter maris HZ9B, a marine bacterium antagonistic against terrestrial plant pathogens.</title>
        <authorList>
            <person name="Zhang X.-Q."/>
        </authorList>
    </citation>
    <scope>NUCLEOTIDE SEQUENCE [LARGE SCALE GENOMIC DNA]</scope>
    <source>
        <strain evidence="10 11">HZ9B</strain>
    </source>
</reference>
<keyword evidence="5 7" id="KW-1133">Transmembrane helix</keyword>
<name>A0A2U9TBF7_9GAMM</name>
<evidence type="ECO:0000256" key="7">
    <source>
        <dbReference type="SAM" id="Phobius"/>
    </source>
</evidence>
<dbReference type="GO" id="GO:0016887">
    <property type="term" value="F:ATP hydrolysis activity"/>
    <property type="evidence" value="ECO:0007669"/>
    <property type="project" value="InterPro"/>
</dbReference>
<dbReference type="InterPro" id="IPR027417">
    <property type="entry name" value="P-loop_NTPase"/>
</dbReference>
<evidence type="ECO:0000256" key="2">
    <source>
        <dbReference type="ARBA" id="ARBA00022692"/>
    </source>
</evidence>
<comment type="subcellular location">
    <subcellularLocation>
        <location evidence="1">Cell membrane</location>
        <topology evidence="1">Multi-pass membrane protein</topology>
    </subcellularLocation>
</comment>
<dbReference type="Gene3D" id="1.20.1560.10">
    <property type="entry name" value="ABC transporter type 1, transmembrane domain"/>
    <property type="match status" value="1"/>
</dbReference>
<evidence type="ECO:0000259" key="9">
    <source>
        <dbReference type="PROSITE" id="PS50929"/>
    </source>
</evidence>
<keyword evidence="11" id="KW-1185">Reference proteome</keyword>
<dbReference type="GO" id="GO:0034040">
    <property type="term" value="F:ATPase-coupled lipid transmembrane transporter activity"/>
    <property type="evidence" value="ECO:0007669"/>
    <property type="project" value="TreeGrafter"/>
</dbReference>
<evidence type="ECO:0000259" key="8">
    <source>
        <dbReference type="PROSITE" id="PS50893"/>
    </source>
</evidence>
<feature type="transmembrane region" description="Helical" evidence="7">
    <location>
        <begin position="168"/>
        <end position="188"/>
    </location>
</feature>
<dbReference type="InterPro" id="IPR005898">
    <property type="entry name" value="Cyc_pep_transpt_SyrD/YojI"/>
</dbReference>
<dbReference type="SUPFAM" id="SSF90123">
    <property type="entry name" value="ABC transporter transmembrane region"/>
    <property type="match status" value="1"/>
</dbReference>
<dbReference type="AlphaFoldDB" id="A0A2U9TBF7"/>
<dbReference type="PROSITE" id="PS50929">
    <property type="entry name" value="ABC_TM1F"/>
    <property type="match status" value="1"/>
</dbReference>
<dbReference type="SUPFAM" id="SSF52540">
    <property type="entry name" value="P-loop containing nucleoside triphosphate hydrolases"/>
    <property type="match status" value="1"/>
</dbReference>
<dbReference type="NCBIfam" id="TIGR01194">
    <property type="entry name" value="cyc_pep_trnsptr"/>
    <property type="match status" value="1"/>
</dbReference>
<sequence length="578" mass="62886">MSILSSFSQRAPNKVFIAMLLGTLAGMAYTMVIPLVMNVLDQGPAAFATTEPETISLFGWQVSHYRFALLFVANCVFILLARTASQVILSRVALDVTTDLRDRMYRRISQAPIAELERVGLARLVASITADVPVIVAGARLLPDLLTNAVTLAGVLGFLLFLSPSVFWFVLGCIALGVLTYQLPMMIARRYLIRARGHLDHLHEGIRGLVHGAKELKLSSDKRRDYAENVLALNERLVRETAKTGMSVMSVAQNYGNLIVLFVIGAIAFVFVNYHAIGTGVLAGVIMALLYVTAPVAALLNFVPQLSMARVAQRKVDELFGQLAHEDVADDGAPRREWQRLRLQQVAYRYPGRGEESGFHIGPIDLEIARGEIVFIVGGNGSGKSTLAKLLTLHYRAASGRVLFDDVEVDAGTVSGFRSGIAAIYSDYYLFDRPLGIDEQAARPEIERYLQLLGLSGKVSFADGRFSTLSLSDGQRRRLALLVAFLEDALLYVFDEWAADQDPTFKAVFYGEILPALKARGKAVVAISHDDRYFAAADRVVVMADGMVSSGAGTQTMLSLPEAMVASPDPVAAATDAP</sequence>
<dbReference type="EMBL" id="CP029843">
    <property type="protein sequence ID" value="AWV08517.1"/>
    <property type="molecule type" value="Genomic_DNA"/>
</dbReference>
<feature type="domain" description="ABC transmembrane type-1" evidence="9">
    <location>
        <begin position="15"/>
        <end position="308"/>
    </location>
</feature>
<dbReference type="GO" id="GO:0140359">
    <property type="term" value="F:ABC-type transporter activity"/>
    <property type="evidence" value="ECO:0007669"/>
    <property type="project" value="InterPro"/>
</dbReference>
<keyword evidence="6 7" id="KW-0472">Membrane</keyword>
<evidence type="ECO:0000313" key="11">
    <source>
        <dbReference type="Proteomes" id="UP000249447"/>
    </source>
</evidence>
<feature type="transmembrane region" description="Helical" evidence="7">
    <location>
        <begin position="57"/>
        <end position="81"/>
    </location>
</feature>
<feature type="transmembrane region" description="Helical" evidence="7">
    <location>
        <begin position="255"/>
        <end position="274"/>
    </location>
</feature>
<dbReference type="KEGG" id="lmb:C9I47_2847"/>
<dbReference type="Pfam" id="PF00005">
    <property type="entry name" value="ABC_tran"/>
    <property type="match status" value="1"/>
</dbReference>
<evidence type="ECO:0000256" key="6">
    <source>
        <dbReference type="ARBA" id="ARBA00023136"/>
    </source>
</evidence>
<dbReference type="GO" id="GO:0005524">
    <property type="term" value="F:ATP binding"/>
    <property type="evidence" value="ECO:0007669"/>
    <property type="project" value="UniProtKB-KW"/>
</dbReference>
<dbReference type="GO" id="GO:0015833">
    <property type="term" value="P:peptide transport"/>
    <property type="evidence" value="ECO:0007669"/>
    <property type="project" value="InterPro"/>
</dbReference>
<organism evidence="10 11">
    <name type="scientific">Marilutibacter maris</name>
    <dbReference type="NCBI Taxonomy" id="1605891"/>
    <lineage>
        <taxon>Bacteria</taxon>
        <taxon>Pseudomonadati</taxon>
        <taxon>Pseudomonadota</taxon>
        <taxon>Gammaproteobacteria</taxon>
        <taxon>Lysobacterales</taxon>
        <taxon>Lysobacteraceae</taxon>
        <taxon>Marilutibacter</taxon>
    </lineage>
</organism>
<dbReference type="PANTHER" id="PTHR24221">
    <property type="entry name" value="ATP-BINDING CASSETTE SUB-FAMILY B"/>
    <property type="match status" value="1"/>
</dbReference>
<feature type="domain" description="ABC transporter" evidence="8">
    <location>
        <begin position="341"/>
        <end position="570"/>
    </location>
</feature>
<keyword evidence="3" id="KW-0547">Nucleotide-binding</keyword>
<dbReference type="PANTHER" id="PTHR24221:SF654">
    <property type="entry name" value="ATP-BINDING CASSETTE SUB-FAMILY B MEMBER 6"/>
    <property type="match status" value="1"/>
</dbReference>
<dbReference type="InterPro" id="IPR036640">
    <property type="entry name" value="ABC1_TM_sf"/>
</dbReference>
<gene>
    <name evidence="10" type="ORF">C9I47_2847</name>
</gene>
<dbReference type="OrthoDB" id="9760776at2"/>
<dbReference type="InterPro" id="IPR011527">
    <property type="entry name" value="ABC1_TM_dom"/>
</dbReference>
<dbReference type="Pfam" id="PF00664">
    <property type="entry name" value="ABC_membrane"/>
    <property type="match status" value="1"/>
</dbReference>
<proteinExistence type="predicted"/>
<accession>A0A2U9TBF7</accession>
<evidence type="ECO:0000313" key="10">
    <source>
        <dbReference type="EMBL" id="AWV08517.1"/>
    </source>
</evidence>
<dbReference type="GO" id="GO:0005886">
    <property type="term" value="C:plasma membrane"/>
    <property type="evidence" value="ECO:0007669"/>
    <property type="project" value="UniProtKB-SubCell"/>
</dbReference>
<dbReference type="Gene3D" id="3.40.50.300">
    <property type="entry name" value="P-loop containing nucleotide triphosphate hydrolases"/>
    <property type="match status" value="1"/>
</dbReference>
<dbReference type="PROSITE" id="PS50893">
    <property type="entry name" value="ABC_TRANSPORTER_2"/>
    <property type="match status" value="1"/>
</dbReference>
<dbReference type="SMART" id="SM00382">
    <property type="entry name" value="AAA"/>
    <property type="match status" value="1"/>
</dbReference>
<keyword evidence="2 7" id="KW-0812">Transmembrane</keyword>
<dbReference type="GO" id="GO:1904680">
    <property type="term" value="F:peptide transmembrane transporter activity"/>
    <property type="evidence" value="ECO:0007669"/>
    <property type="project" value="InterPro"/>
</dbReference>
<keyword evidence="4" id="KW-0067">ATP-binding</keyword>
<dbReference type="InterPro" id="IPR039421">
    <property type="entry name" value="Type_1_exporter"/>
</dbReference>
<evidence type="ECO:0000256" key="3">
    <source>
        <dbReference type="ARBA" id="ARBA00022741"/>
    </source>
</evidence>
<feature type="transmembrane region" description="Helical" evidence="7">
    <location>
        <begin position="280"/>
        <end position="303"/>
    </location>
</feature>
<evidence type="ECO:0000256" key="4">
    <source>
        <dbReference type="ARBA" id="ARBA00022840"/>
    </source>
</evidence>
<protein>
    <recommendedName>
        <fullName evidence="12">Cyclic peptide export ABC transporter</fullName>
    </recommendedName>
</protein>
<dbReference type="InterPro" id="IPR003439">
    <property type="entry name" value="ABC_transporter-like_ATP-bd"/>
</dbReference>
<evidence type="ECO:0008006" key="12">
    <source>
        <dbReference type="Google" id="ProtNLM"/>
    </source>
</evidence>
<dbReference type="Proteomes" id="UP000249447">
    <property type="component" value="Chromosome"/>
</dbReference>
<dbReference type="RefSeq" id="WP_111267544.1">
    <property type="nucleotide sequence ID" value="NZ_CP029843.1"/>
</dbReference>
<feature type="transmembrane region" description="Helical" evidence="7">
    <location>
        <begin position="15"/>
        <end position="37"/>
    </location>
</feature>
<evidence type="ECO:0000256" key="5">
    <source>
        <dbReference type="ARBA" id="ARBA00022989"/>
    </source>
</evidence>
<dbReference type="InterPro" id="IPR003593">
    <property type="entry name" value="AAA+_ATPase"/>
</dbReference>